<evidence type="ECO:0000256" key="3">
    <source>
        <dbReference type="ARBA" id="ARBA00016310"/>
    </source>
</evidence>
<dbReference type="InterPro" id="IPR051167">
    <property type="entry name" value="Prolyl_oligopep/macrocyclase"/>
</dbReference>
<dbReference type="InterPro" id="IPR029058">
    <property type="entry name" value="AB_hydrolase_fold"/>
</dbReference>
<dbReference type="PROSITE" id="PS00708">
    <property type="entry name" value="PRO_ENDOPEP_SER"/>
    <property type="match status" value="1"/>
</dbReference>
<evidence type="ECO:0000256" key="1">
    <source>
        <dbReference type="ARBA" id="ARBA00001070"/>
    </source>
</evidence>
<reference evidence="11" key="1">
    <citation type="submission" date="2015-08" db="UniProtKB">
        <authorList>
            <consortium name="WormBaseParasite"/>
        </authorList>
    </citation>
    <scope>IDENTIFICATION</scope>
</reference>
<evidence type="ECO:0000256" key="2">
    <source>
        <dbReference type="ARBA" id="ARBA00005228"/>
    </source>
</evidence>
<dbReference type="PANTHER" id="PTHR42881">
    <property type="entry name" value="PROLYL ENDOPEPTIDASE"/>
    <property type="match status" value="1"/>
</dbReference>
<dbReference type="Pfam" id="PF00326">
    <property type="entry name" value="Peptidase_S9"/>
    <property type="match status" value="1"/>
</dbReference>
<dbReference type="Pfam" id="PF02897">
    <property type="entry name" value="Peptidase_S9_N"/>
    <property type="match status" value="1"/>
</dbReference>
<protein>
    <recommendedName>
        <fullName evidence="3 7">Prolyl endopeptidase</fullName>
        <ecNumber evidence="7">3.4.21.-</ecNumber>
    </recommendedName>
</protein>
<dbReference type="InterPro" id="IPR002470">
    <property type="entry name" value="Peptidase_S9A"/>
</dbReference>
<keyword evidence="8" id="KW-0732">Signal</keyword>
<keyword evidence="5 7" id="KW-0378">Hydrolase</keyword>
<dbReference type="PANTHER" id="PTHR42881:SF2">
    <property type="entry name" value="PROLYL ENDOPEPTIDASE"/>
    <property type="match status" value="1"/>
</dbReference>
<evidence type="ECO:0000256" key="7">
    <source>
        <dbReference type="RuleBase" id="RU368024"/>
    </source>
</evidence>
<dbReference type="GO" id="GO:0004252">
    <property type="term" value="F:serine-type endopeptidase activity"/>
    <property type="evidence" value="ECO:0007669"/>
    <property type="project" value="UniProtKB-UniRule"/>
</dbReference>
<dbReference type="SUPFAM" id="SSF53474">
    <property type="entry name" value="alpha/beta-Hydrolases"/>
    <property type="match status" value="1"/>
</dbReference>
<organism evidence="11">
    <name type="scientific">Strongyloides stercoralis</name>
    <name type="common">Threadworm</name>
    <dbReference type="NCBI Taxonomy" id="6248"/>
    <lineage>
        <taxon>Eukaryota</taxon>
        <taxon>Metazoa</taxon>
        <taxon>Ecdysozoa</taxon>
        <taxon>Nematoda</taxon>
        <taxon>Chromadorea</taxon>
        <taxon>Rhabditida</taxon>
        <taxon>Tylenchina</taxon>
        <taxon>Panagrolaimomorpha</taxon>
        <taxon>Strongyloidoidea</taxon>
        <taxon>Strongyloididae</taxon>
        <taxon>Strongyloides</taxon>
    </lineage>
</organism>
<keyword evidence="4 7" id="KW-0645">Protease</keyword>
<keyword evidence="6 7" id="KW-0720">Serine protease</keyword>
<sequence length="768" mass="88863">MLYNLILFFNLIFLPFLATTLNGEFVKPNCDNNLDKDYKKRYPSKLRINVTNYPILHKDKNCVEYKFNYKIKCPYQYLDDLKNNQTVNFIKNVNKLSTKFLYRDSIRELMANRIKMYNTYLKTSLPEKNGEYYYYLLNNGSQTHAILVRKKQFSENYEVFYNINAEFEAGDRTLTGTCFSTSGDLMAYIYSANGSDWNTVKFKTKSGLVLEDQIENVKFSDMSFIFGEKGFLYSTFRSKHKETDIKKTQKDKDHALYYHVMGTEQNKDILIAKFPRHKKGAIRGFVSNDDNYLYVKYTEGASENKHKIFYYKLSKACNNTLSREPRLHYLIGNFDDRYNIIDTYKGKVIILTTKNAPMGKVIKVRISKAHYGKRRWRVLINHNKNKKIESVMAIGKKYLLVYCIENVTHHIYVHDKKTGELITKLNHAQGVVKDISGDTKSDEFFVGIGNQVSPFIIYRGNLSEITETNKNVTMELFFNTHVKGVYQPNFVMSTKFYKSKDGTYVPIFLFHRKDIQLNGKNPVVLTSYGGFGLSNFPYYYPPSMMFVNHIHGIYAIACIRGGGEYGKEWHEKATLHNKHKSFEDLIGAAEYLINENYTNPSKLVLRGSSNGGIMATVVAQQRPDLFGSVISHGAVYDMLRFHKFTSGGVWISEYGDPDKKKDLKYLLSYSPQHNIKMPEKPKQWPSTFLTAGLDDTRVVASHTLIYAAKLYRKVQKIASYQTNPILVRIYGGQGHSGGVTFRQQLEENIDAYVFIVKTLNAKWKMSYK</sequence>
<dbReference type="Gene3D" id="3.40.50.1820">
    <property type="entry name" value="alpha/beta hydrolase"/>
    <property type="match status" value="1"/>
</dbReference>
<feature type="domain" description="Peptidase S9A N-terminal" evidence="10">
    <location>
        <begin position="54"/>
        <end position="463"/>
    </location>
</feature>
<dbReference type="InterPro" id="IPR001375">
    <property type="entry name" value="Peptidase_S9_cat"/>
</dbReference>
<comment type="catalytic activity">
    <reaction evidence="1">
        <text>Hydrolysis of Pro-|-Xaa &gt;&gt; Ala-|-Xaa in oligopeptides.</text>
        <dbReference type="EC" id="3.4.21.26"/>
    </reaction>
</comment>
<dbReference type="GO" id="GO:0005829">
    <property type="term" value="C:cytosol"/>
    <property type="evidence" value="ECO:0007669"/>
    <property type="project" value="TreeGrafter"/>
</dbReference>
<evidence type="ECO:0000256" key="8">
    <source>
        <dbReference type="SAM" id="SignalP"/>
    </source>
</evidence>
<dbReference type="PRINTS" id="PR00862">
    <property type="entry name" value="PROLIGOPTASE"/>
</dbReference>
<evidence type="ECO:0000259" key="10">
    <source>
        <dbReference type="Pfam" id="PF02897"/>
    </source>
</evidence>
<dbReference type="GO" id="GO:0006508">
    <property type="term" value="P:proteolysis"/>
    <property type="evidence" value="ECO:0007669"/>
    <property type="project" value="UniProtKB-KW"/>
</dbReference>
<evidence type="ECO:0000256" key="4">
    <source>
        <dbReference type="ARBA" id="ARBA00022670"/>
    </source>
</evidence>
<dbReference type="SUPFAM" id="SSF50993">
    <property type="entry name" value="Peptidase/esterase 'gauge' domain"/>
    <property type="match status" value="1"/>
</dbReference>
<accession>A0A0K0EL50</accession>
<feature type="chain" id="PRO_5005328254" description="Prolyl endopeptidase" evidence="8">
    <location>
        <begin position="24"/>
        <end position="768"/>
    </location>
</feature>
<feature type="signal peptide" evidence="8">
    <location>
        <begin position="1"/>
        <end position="23"/>
    </location>
</feature>
<feature type="domain" description="Peptidase S9 prolyl oligopeptidase catalytic" evidence="9">
    <location>
        <begin position="552"/>
        <end position="760"/>
    </location>
</feature>
<comment type="similarity">
    <text evidence="2 7">Belongs to the peptidase S9A family.</text>
</comment>
<dbReference type="EC" id="3.4.21.-" evidence="7"/>
<dbReference type="AlphaFoldDB" id="A0A0K0EL50"/>
<name>A0A0K0EL50_STRER</name>
<dbReference type="WBParaSite" id="SSTP_0001019400.1">
    <property type="protein sequence ID" value="SSTP_0001019400.1"/>
    <property type="gene ID" value="SSTP_0001019400"/>
</dbReference>
<proteinExistence type="inferred from homology"/>
<evidence type="ECO:0000256" key="5">
    <source>
        <dbReference type="ARBA" id="ARBA00022801"/>
    </source>
</evidence>
<evidence type="ECO:0000256" key="6">
    <source>
        <dbReference type="ARBA" id="ARBA00022825"/>
    </source>
</evidence>
<dbReference type="Gene3D" id="2.130.10.120">
    <property type="entry name" value="Prolyl oligopeptidase, N-terminal domain"/>
    <property type="match status" value="1"/>
</dbReference>
<evidence type="ECO:0000259" key="9">
    <source>
        <dbReference type="Pfam" id="PF00326"/>
    </source>
</evidence>
<dbReference type="InterPro" id="IPR002471">
    <property type="entry name" value="Pept_S9_AS"/>
</dbReference>
<dbReference type="GO" id="GO:0070012">
    <property type="term" value="F:oligopeptidase activity"/>
    <property type="evidence" value="ECO:0007669"/>
    <property type="project" value="TreeGrafter"/>
</dbReference>
<evidence type="ECO:0000313" key="11">
    <source>
        <dbReference type="WBParaSite" id="SSTP_0001019400.1"/>
    </source>
</evidence>
<dbReference type="InterPro" id="IPR023302">
    <property type="entry name" value="Pept_S9A_N"/>
</dbReference>